<evidence type="ECO:0000313" key="7">
    <source>
        <dbReference type="Proteomes" id="UP000695022"/>
    </source>
</evidence>
<dbReference type="Pfam" id="PF00939">
    <property type="entry name" value="Na_sulph_symp"/>
    <property type="match status" value="1"/>
</dbReference>
<comment type="similarity">
    <text evidence="2">Belongs to the SLC13A/DASS transporter (TC 2.A.47) family. NADC subfamily.</text>
</comment>
<comment type="subcellular location">
    <subcellularLocation>
        <location evidence="1">Membrane</location>
        <topology evidence="1">Multi-pass membrane protein</topology>
    </subcellularLocation>
</comment>
<dbReference type="PANTHER" id="PTHR10283:SF82">
    <property type="entry name" value="SOLUTE CARRIER FAMILY 13 MEMBER 2"/>
    <property type="match status" value="1"/>
</dbReference>
<evidence type="ECO:0000256" key="2">
    <source>
        <dbReference type="ARBA" id="ARBA00006772"/>
    </source>
</evidence>
<evidence type="ECO:0000256" key="1">
    <source>
        <dbReference type="ARBA" id="ARBA00004141"/>
    </source>
</evidence>
<dbReference type="RefSeq" id="XP_014664248.1">
    <property type="nucleotide sequence ID" value="XM_014808762.1"/>
</dbReference>
<organism evidence="7 8">
    <name type="scientific">Priapulus caudatus</name>
    <name type="common">Priapulid worm</name>
    <dbReference type="NCBI Taxonomy" id="37621"/>
    <lineage>
        <taxon>Eukaryota</taxon>
        <taxon>Metazoa</taxon>
        <taxon>Ecdysozoa</taxon>
        <taxon>Scalidophora</taxon>
        <taxon>Priapulida</taxon>
        <taxon>Priapulimorpha</taxon>
        <taxon>Priapulimorphida</taxon>
        <taxon>Priapulidae</taxon>
        <taxon>Priapulus</taxon>
    </lineage>
</organism>
<evidence type="ECO:0000256" key="3">
    <source>
        <dbReference type="ARBA" id="ARBA00022692"/>
    </source>
</evidence>
<gene>
    <name evidence="8" type="primary">LOC106806728</name>
</gene>
<keyword evidence="5 6" id="KW-0472">Membrane</keyword>
<dbReference type="PANTHER" id="PTHR10283">
    <property type="entry name" value="SOLUTE CARRIER FAMILY 13 MEMBER"/>
    <property type="match status" value="1"/>
</dbReference>
<proteinExistence type="inferred from homology"/>
<feature type="transmembrane region" description="Helical" evidence="6">
    <location>
        <begin position="81"/>
        <end position="114"/>
    </location>
</feature>
<keyword evidence="3 6" id="KW-0812">Transmembrane</keyword>
<dbReference type="InterPro" id="IPR001898">
    <property type="entry name" value="SLC13A/DASS"/>
</dbReference>
<keyword evidence="7" id="KW-1185">Reference proteome</keyword>
<evidence type="ECO:0000256" key="4">
    <source>
        <dbReference type="ARBA" id="ARBA00022989"/>
    </source>
</evidence>
<evidence type="ECO:0000313" key="8">
    <source>
        <dbReference type="RefSeq" id="XP_014664248.1"/>
    </source>
</evidence>
<reference evidence="8" key="1">
    <citation type="submission" date="2025-08" db="UniProtKB">
        <authorList>
            <consortium name="RefSeq"/>
        </authorList>
    </citation>
    <scope>IDENTIFICATION</scope>
</reference>
<keyword evidence="4 6" id="KW-1133">Transmembrane helix</keyword>
<name>A0ABM1DWC7_PRICU</name>
<dbReference type="Proteomes" id="UP000695022">
    <property type="component" value="Unplaced"/>
</dbReference>
<accession>A0ABM1DWC7</accession>
<dbReference type="GeneID" id="106806728"/>
<sequence length="183" mass="19571">MAVFWSDGDFSPSHHCLMPVVLFPLLGVMDGRSVSENYAKDTQMLFIGGLAVAVAVENTGELHKRIALPVCLLLVGSQPKWLMLGFMLVTALLSMWISNTATTAMIAPIVAAVLEQLMRASAAAQQQTTDEEKLVKANVRHKSGGAANSVVCHIALDTQISSDMSTHGLVSRTCSEESRVAST</sequence>
<evidence type="ECO:0000256" key="6">
    <source>
        <dbReference type="SAM" id="Phobius"/>
    </source>
</evidence>
<evidence type="ECO:0000256" key="5">
    <source>
        <dbReference type="ARBA" id="ARBA00023136"/>
    </source>
</evidence>
<protein>
    <submittedName>
        <fullName evidence="8">Solute carrier family 13 member 5-like</fullName>
    </submittedName>
</protein>